<feature type="domain" description="UDP-glucose/GDP-mannose dehydrogenase C-terminal" evidence="4">
    <location>
        <begin position="333"/>
        <end position="428"/>
    </location>
</feature>
<dbReference type="InterPro" id="IPR014026">
    <property type="entry name" value="UDP-Glc/GDP-Man_DH_dimer"/>
</dbReference>
<dbReference type="GO" id="GO:0016616">
    <property type="term" value="F:oxidoreductase activity, acting on the CH-OH group of donors, NAD or NADP as acceptor"/>
    <property type="evidence" value="ECO:0007669"/>
    <property type="project" value="InterPro"/>
</dbReference>
<dbReference type="InterPro" id="IPR028359">
    <property type="entry name" value="UDP_ManNAc/GlcNAc_DH"/>
</dbReference>
<accession>A0A2G9YMD4</accession>
<keyword evidence="1" id="KW-0560">Oxidoreductase</keyword>
<dbReference type="Pfam" id="PF03721">
    <property type="entry name" value="UDPG_MGDP_dh_N"/>
    <property type="match status" value="1"/>
</dbReference>
<dbReference type="SUPFAM" id="SSF52413">
    <property type="entry name" value="UDP-glucose/GDP-mannose dehydrogenase C-terminal domain"/>
    <property type="match status" value="1"/>
</dbReference>
<dbReference type="InterPro" id="IPR008927">
    <property type="entry name" value="6-PGluconate_DH-like_C_sf"/>
</dbReference>
<dbReference type="AlphaFoldDB" id="A0A2G9YMD4"/>
<evidence type="ECO:0000259" key="4">
    <source>
        <dbReference type="SMART" id="SM00984"/>
    </source>
</evidence>
<reference evidence="5 6" key="1">
    <citation type="submission" date="2017-09" db="EMBL/GenBank/DDBJ databases">
        <title>Depth-based differentiation of microbial function through sediment-hosted aquifers and enrichment of novel symbionts in the deep terrestrial subsurface.</title>
        <authorList>
            <person name="Probst A.J."/>
            <person name="Ladd B."/>
            <person name="Jarett J.K."/>
            <person name="Geller-Mcgrath D.E."/>
            <person name="Sieber C.M."/>
            <person name="Emerson J.B."/>
            <person name="Anantharaman K."/>
            <person name="Thomas B.C."/>
            <person name="Malmstrom R."/>
            <person name="Stieglmeier M."/>
            <person name="Klingl A."/>
            <person name="Woyke T."/>
            <person name="Ryan C.M."/>
            <person name="Banfield J.F."/>
        </authorList>
    </citation>
    <scope>NUCLEOTIDE SEQUENCE [LARGE SCALE GENOMIC DNA]</scope>
    <source>
        <strain evidence="5">CG23_combo_of_CG06-09_8_20_14_all_41_10</strain>
    </source>
</reference>
<dbReference type="GO" id="GO:0000271">
    <property type="term" value="P:polysaccharide biosynthetic process"/>
    <property type="evidence" value="ECO:0007669"/>
    <property type="project" value="InterPro"/>
</dbReference>
<dbReference type="GO" id="GO:0051287">
    <property type="term" value="F:NAD binding"/>
    <property type="evidence" value="ECO:0007669"/>
    <property type="project" value="InterPro"/>
</dbReference>
<dbReference type="InterPro" id="IPR001732">
    <property type="entry name" value="UDP-Glc/GDP-Man_DH_N"/>
</dbReference>
<sequence>MLNAYLSKFKSRLKKKEVKIAVVGLGYVGLPLAVEFSKKGFVVFGIEIDSDRLARLKRKETYITDVGPQELRDALESSRLIPCGDFKVLQGADVVIVCVPTPLKKRYLPDVSYIKGAVKSISRNLKKGSLVILESTTYPGTTDEVILPLLESGGLRHGKDFWLCFSPERIDPGNVKYPVSKISKVIGGVTKEAGLLGKAAYDIIIDRVVMVSSPRVAEITKLLENTFRIVNIGLIDELAQMAHKMKINIWEAIDAAATKPFGFMPFYPGPGVGGACIPKDPLYLYWKAKKFGFKSRFIKLASDVISYMPEYVVRRVENILNDNGIKLSGARILIIGLTYKKDIKDLRKSPALDILEILKKEKARISYHDPLIPYLKLGGLNFKSLPLTQNNLNKFDCVIIAADHSSLNYNLILKNAKMIFDTRNVYKNINIRDKKVFRL</sequence>
<dbReference type="Pfam" id="PF03720">
    <property type="entry name" value="UDPG_MGDP_dh_C"/>
    <property type="match status" value="1"/>
</dbReference>
<evidence type="ECO:0000256" key="2">
    <source>
        <dbReference type="ARBA" id="ARBA00023027"/>
    </source>
</evidence>
<comment type="caution">
    <text evidence="5">The sequence shown here is derived from an EMBL/GenBank/DDBJ whole genome shotgun (WGS) entry which is preliminary data.</text>
</comment>
<dbReference type="Pfam" id="PF00984">
    <property type="entry name" value="UDPG_MGDP_dh"/>
    <property type="match status" value="1"/>
</dbReference>
<dbReference type="PANTHER" id="PTHR43491:SF1">
    <property type="entry name" value="UDP-N-ACETYL-D-MANNOSAMINE DEHYDROGENASE"/>
    <property type="match status" value="1"/>
</dbReference>
<dbReference type="Gene3D" id="3.40.50.720">
    <property type="entry name" value="NAD(P)-binding Rossmann-like Domain"/>
    <property type="match status" value="2"/>
</dbReference>
<dbReference type="InterPro" id="IPR017476">
    <property type="entry name" value="UDP-Glc/GDP-Man"/>
</dbReference>
<proteinExistence type="inferred from homology"/>
<protein>
    <submittedName>
        <fullName evidence="5">UDP-N-acetyl-D-glucosamine dehydrogenase</fullName>
    </submittedName>
</protein>
<dbReference type="SUPFAM" id="SSF51735">
    <property type="entry name" value="NAD(P)-binding Rossmann-fold domains"/>
    <property type="match status" value="1"/>
</dbReference>
<evidence type="ECO:0000256" key="1">
    <source>
        <dbReference type="ARBA" id="ARBA00023002"/>
    </source>
</evidence>
<name>A0A2G9YMD4_9BACT</name>
<evidence type="ECO:0000313" key="6">
    <source>
        <dbReference type="Proteomes" id="UP000231292"/>
    </source>
</evidence>
<dbReference type="EMBL" id="PCRK01000009">
    <property type="protein sequence ID" value="PIP19873.1"/>
    <property type="molecule type" value="Genomic_DNA"/>
</dbReference>
<gene>
    <name evidence="5" type="ORF">COX41_00620</name>
</gene>
<dbReference type="NCBIfam" id="TIGR03026">
    <property type="entry name" value="NDP-sugDHase"/>
    <property type="match status" value="1"/>
</dbReference>
<dbReference type="PIRSF" id="PIRSF000124">
    <property type="entry name" value="UDPglc_GDPman_dh"/>
    <property type="match status" value="1"/>
</dbReference>
<keyword evidence="2" id="KW-0520">NAD</keyword>
<dbReference type="InterPro" id="IPR036220">
    <property type="entry name" value="UDP-Glc/GDP-Man_DH_C_sf"/>
</dbReference>
<dbReference type="InterPro" id="IPR014027">
    <property type="entry name" value="UDP-Glc/GDP-Man_DH_C"/>
</dbReference>
<dbReference type="PIRSF" id="PIRSF500136">
    <property type="entry name" value="UDP_ManNAc_DH"/>
    <property type="match status" value="1"/>
</dbReference>
<evidence type="ECO:0000256" key="3">
    <source>
        <dbReference type="PIRNR" id="PIRNR000124"/>
    </source>
</evidence>
<dbReference type="SMART" id="SM00984">
    <property type="entry name" value="UDPG_MGDP_dh_C"/>
    <property type="match status" value="1"/>
</dbReference>
<dbReference type="InterPro" id="IPR036291">
    <property type="entry name" value="NAD(P)-bd_dom_sf"/>
</dbReference>
<dbReference type="GO" id="GO:0016628">
    <property type="term" value="F:oxidoreductase activity, acting on the CH-CH group of donors, NAD or NADP as acceptor"/>
    <property type="evidence" value="ECO:0007669"/>
    <property type="project" value="InterPro"/>
</dbReference>
<comment type="similarity">
    <text evidence="3">Belongs to the UDP-glucose/GDP-mannose dehydrogenase family.</text>
</comment>
<dbReference type="Proteomes" id="UP000231292">
    <property type="component" value="Unassembled WGS sequence"/>
</dbReference>
<organism evidence="5 6">
    <name type="scientific">Candidatus Sherwoodlollariibacterium unditelluris</name>
    <dbReference type="NCBI Taxonomy" id="1974757"/>
    <lineage>
        <taxon>Bacteria</taxon>
        <taxon>Pseudomonadati</taxon>
        <taxon>Candidatus Omnitrophota</taxon>
        <taxon>Candidatus Sherwoodlollariibacterium</taxon>
    </lineage>
</organism>
<dbReference type="PANTHER" id="PTHR43491">
    <property type="entry name" value="UDP-N-ACETYL-D-MANNOSAMINE DEHYDROGENASE"/>
    <property type="match status" value="1"/>
</dbReference>
<evidence type="ECO:0000313" key="5">
    <source>
        <dbReference type="EMBL" id="PIP19873.1"/>
    </source>
</evidence>
<dbReference type="SUPFAM" id="SSF48179">
    <property type="entry name" value="6-phosphogluconate dehydrogenase C-terminal domain-like"/>
    <property type="match status" value="1"/>
</dbReference>